<protein>
    <submittedName>
        <fullName evidence="2">Uncharacterized protein</fullName>
    </submittedName>
</protein>
<sequence>MGGQQTSELGNGVSQMLDQTGKHTYHIFEANELLSSYSIKDLNRLVHGPNIHALNWTPAVTNVRTGTSTTVRHHCSQGSDGWYRCGLQQMVMSTGCKKHRDDEMRKVFDKIRKGYPVYGWELNRPGSGESNQCSESKMKAIVEASKAEQEEVEKQLEECGKVDESVFVYARMKKMEEERAKERKWQRKNEKERARLGK</sequence>
<dbReference type="OrthoDB" id="3690105at2759"/>
<dbReference type="RefSeq" id="XP_007691246.1">
    <property type="nucleotide sequence ID" value="XM_007693056.1"/>
</dbReference>
<evidence type="ECO:0000256" key="1">
    <source>
        <dbReference type="SAM" id="MobiDB-lite"/>
    </source>
</evidence>
<feature type="region of interest" description="Disordered" evidence="1">
    <location>
        <begin position="177"/>
        <end position="198"/>
    </location>
</feature>
<dbReference type="HOGENOM" id="CLU_1234896_0_0_1"/>
<evidence type="ECO:0000313" key="2">
    <source>
        <dbReference type="EMBL" id="EUC42247.1"/>
    </source>
</evidence>
<dbReference type="GeneID" id="19118433"/>
<gene>
    <name evidence="2" type="ORF">COCMIDRAFT_104063</name>
</gene>
<dbReference type="AlphaFoldDB" id="W6YS26"/>
<reference evidence="2 3" key="1">
    <citation type="journal article" date="2013" name="PLoS Genet.">
        <title>Comparative genome structure, secondary metabolite, and effector coding capacity across Cochliobolus pathogens.</title>
        <authorList>
            <person name="Condon B.J."/>
            <person name="Leng Y."/>
            <person name="Wu D."/>
            <person name="Bushley K.E."/>
            <person name="Ohm R.A."/>
            <person name="Otillar R."/>
            <person name="Martin J."/>
            <person name="Schackwitz W."/>
            <person name="Grimwood J."/>
            <person name="MohdZainudin N."/>
            <person name="Xue C."/>
            <person name="Wang R."/>
            <person name="Manning V.A."/>
            <person name="Dhillon B."/>
            <person name="Tu Z.J."/>
            <person name="Steffenson B.J."/>
            <person name="Salamov A."/>
            <person name="Sun H."/>
            <person name="Lowry S."/>
            <person name="LaButti K."/>
            <person name="Han J."/>
            <person name="Copeland A."/>
            <person name="Lindquist E."/>
            <person name="Barry K."/>
            <person name="Schmutz J."/>
            <person name="Baker S.E."/>
            <person name="Ciuffetti L.M."/>
            <person name="Grigoriev I.V."/>
            <person name="Zhong S."/>
            <person name="Turgeon B.G."/>
        </authorList>
    </citation>
    <scope>NUCLEOTIDE SEQUENCE [LARGE SCALE GENOMIC DNA]</scope>
    <source>
        <strain evidence="2 3">ATCC 44560</strain>
    </source>
</reference>
<accession>W6YS26</accession>
<name>W6YS26_COCMI</name>
<keyword evidence="3" id="KW-1185">Reference proteome</keyword>
<dbReference type="Proteomes" id="UP000054032">
    <property type="component" value="Unassembled WGS sequence"/>
</dbReference>
<organism evidence="2 3">
    <name type="scientific">Bipolaris oryzae ATCC 44560</name>
    <dbReference type="NCBI Taxonomy" id="930090"/>
    <lineage>
        <taxon>Eukaryota</taxon>
        <taxon>Fungi</taxon>
        <taxon>Dikarya</taxon>
        <taxon>Ascomycota</taxon>
        <taxon>Pezizomycotina</taxon>
        <taxon>Dothideomycetes</taxon>
        <taxon>Pleosporomycetidae</taxon>
        <taxon>Pleosporales</taxon>
        <taxon>Pleosporineae</taxon>
        <taxon>Pleosporaceae</taxon>
        <taxon>Bipolaris</taxon>
    </lineage>
</organism>
<evidence type="ECO:0000313" key="3">
    <source>
        <dbReference type="Proteomes" id="UP000054032"/>
    </source>
</evidence>
<proteinExistence type="predicted"/>
<dbReference type="KEGG" id="bor:COCMIDRAFT_104063"/>
<dbReference type="EMBL" id="KI964068">
    <property type="protein sequence ID" value="EUC42247.1"/>
    <property type="molecule type" value="Genomic_DNA"/>
</dbReference>